<accession>A0ABV1YDX4</accession>
<protein>
    <submittedName>
        <fullName evidence="3">HIT family protein</fullName>
    </submittedName>
</protein>
<evidence type="ECO:0000259" key="2">
    <source>
        <dbReference type="PROSITE" id="PS51084"/>
    </source>
</evidence>
<dbReference type="PRINTS" id="PR00332">
    <property type="entry name" value="HISTRIAD"/>
</dbReference>
<dbReference type="PROSITE" id="PS51084">
    <property type="entry name" value="HIT_2"/>
    <property type="match status" value="1"/>
</dbReference>
<dbReference type="PANTHER" id="PTHR46648">
    <property type="entry name" value="HIT FAMILY PROTEIN 1"/>
    <property type="match status" value="1"/>
</dbReference>
<dbReference type="InterPro" id="IPR001310">
    <property type="entry name" value="Histidine_triad_HIT"/>
</dbReference>
<dbReference type="Gene3D" id="3.30.428.10">
    <property type="entry name" value="HIT-like"/>
    <property type="match status" value="1"/>
</dbReference>
<organism evidence="3 4">
    <name type="scientific">Mesorhizobium opportunistum</name>
    <dbReference type="NCBI Taxonomy" id="593909"/>
    <lineage>
        <taxon>Bacteria</taxon>
        <taxon>Pseudomonadati</taxon>
        <taxon>Pseudomonadota</taxon>
        <taxon>Alphaproteobacteria</taxon>
        <taxon>Hyphomicrobiales</taxon>
        <taxon>Phyllobacteriaceae</taxon>
        <taxon>Mesorhizobium</taxon>
    </lineage>
</organism>
<dbReference type="CDD" id="cd01277">
    <property type="entry name" value="HINT_subgroup"/>
    <property type="match status" value="1"/>
</dbReference>
<gene>
    <name evidence="3" type="ORF">NKI33_10475</name>
</gene>
<dbReference type="InterPro" id="IPR036265">
    <property type="entry name" value="HIT-like_sf"/>
</dbReference>
<proteinExistence type="predicted"/>
<evidence type="ECO:0000313" key="3">
    <source>
        <dbReference type="EMBL" id="MER8933389.1"/>
    </source>
</evidence>
<keyword evidence="4" id="KW-1185">Reference proteome</keyword>
<dbReference type="InterPro" id="IPR011146">
    <property type="entry name" value="HIT-like"/>
</dbReference>
<name>A0ABV1YDX4_9HYPH</name>
<evidence type="ECO:0000256" key="1">
    <source>
        <dbReference type="PROSITE-ProRule" id="PRU00464"/>
    </source>
</evidence>
<reference evidence="3 4" key="1">
    <citation type="journal article" date="2024" name="Proc. Natl. Acad. Sci. U.S.A.">
        <title>The evolutionary genomics of adaptation to stress in wild rhizobium bacteria.</title>
        <authorList>
            <person name="Kehlet-Delgado H."/>
            <person name="Montoya A.P."/>
            <person name="Jensen K.T."/>
            <person name="Wendlandt C.E."/>
            <person name="Dexheimer C."/>
            <person name="Roberts M."/>
            <person name="Torres Martinez L."/>
            <person name="Friesen M.L."/>
            <person name="Griffitts J.S."/>
            <person name="Porter S.S."/>
        </authorList>
    </citation>
    <scope>NUCLEOTIDE SEQUENCE [LARGE SCALE GENOMIC DNA]</scope>
    <source>
        <strain evidence="3 4">M0729</strain>
    </source>
</reference>
<dbReference type="Proteomes" id="UP001464387">
    <property type="component" value="Unassembled WGS sequence"/>
</dbReference>
<dbReference type="InterPro" id="IPR039384">
    <property type="entry name" value="HINT"/>
</dbReference>
<dbReference type="Pfam" id="PF01230">
    <property type="entry name" value="HIT"/>
    <property type="match status" value="1"/>
</dbReference>
<feature type="short sequence motif" description="Histidine triad motif" evidence="1">
    <location>
        <begin position="103"/>
        <end position="107"/>
    </location>
</feature>
<dbReference type="PANTHER" id="PTHR46648:SF1">
    <property type="entry name" value="ADENOSINE 5'-MONOPHOSPHORAMIDASE HNT1"/>
    <property type="match status" value="1"/>
</dbReference>
<comment type="caution">
    <text evidence="3">The sequence shown here is derived from an EMBL/GenBank/DDBJ whole genome shotgun (WGS) entry which is preliminary data.</text>
</comment>
<feature type="domain" description="HIT" evidence="2">
    <location>
        <begin position="11"/>
        <end position="118"/>
    </location>
</feature>
<evidence type="ECO:0000313" key="4">
    <source>
        <dbReference type="Proteomes" id="UP001464387"/>
    </source>
</evidence>
<dbReference type="RefSeq" id="WP_287273727.1">
    <property type="nucleotide sequence ID" value="NZ_JAMYMY010000014.1"/>
</dbReference>
<sequence length="145" mass="15922">MAETAYDTDNIFAKILRGEIPSHRVYEDEAVVAFMDVMPQGPGHTLVVPKAPSRNLLDADPSTFGPLFTVVQKVAAAVKQAFDADGVTIMQFNEPASGQTVYHLHVHVIPRFDGIPLKPHTGGMEKPEVLAQNAETIRTVLRTRF</sequence>
<dbReference type="SUPFAM" id="SSF54197">
    <property type="entry name" value="HIT-like"/>
    <property type="match status" value="1"/>
</dbReference>
<dbReference type="EMBL" id="JAMYPJ010000011">
    <property type="protein sequence ID" value="MER8933389.1"/>
    <property type="molecule type" value="Genomic_DNA"/>
</dbReference>